<evidence type="ECO:0000313" key="2">
    <source>
        <dbReference type="EMBL" id="GHF47490.1"/>
    </source>
</evidence>
<comment type="caution">
    <text evidence="2">The sequence shown here is derived from an EMBL/GenBank/DDBJ whole genome shotgun (WGS) entry which is preliminary data.</text>
</comment>
<reference evidence="2" key="2">
    <citation type="submission" date="2020-09" db="EMBL/GenBank/DDBJ databases">
        <authorList>
            <person name="Sun Q."/>
            <person name="Kim S."/>
        </authorList>
    </citation>
    <scope>NUCLEOTIDE SEQUENCE</scope>
    <source>
        <strain evidence="2">KCTC 42650</strain>
    </source>
</reference>
<dbReference type="Proteomes" id="UP000626220">
    <property type="component" value="Unassembled WGS sequence"/>
</dbReference>
<organism evidence="2 3">
    <name type="scientific">Seohaeicola zhoushanensis</name>
    <dbReference type="NCBI Taxonomy" id="1569283"/>
    <lineage>
        <taxon>Bacteria</taxon>
        <taxon>Pseudomonadati</taxon>
        <taxon>Pseudomonadota</taxon>
        <taxon>Alphaproteobacteria</taxon>
        <taxon>Rhodobacterales</taxon>
        <taxon>Roseobacteraceae</taxon>
        <taxon>Seohaeicola</taxon>
    </lineage>
</organism>
<evidence type="ECO:0000313" key="3">
    <source>
        <dbReference type="Proteomes" id="UP000626220"/>
    </source>
</evidence>
<gene>
    <name evidence="2" type="ORF">GCM10017056_19100</name>
</gene>
<sequence>MAAALLLAAAPVSAQDMVYSDAGTLACLAAAASTSAKAECAGVSALACMEDSPGGTSTMGNVECLDSEVTFWDDILAGLRAQAMEKARATDEAARTDGLGQSFMVETLTGLETAWQGYSDARCAFERAQYRDGTGGGPAELRCVLRTMGEHAAYLQDMWISQ</sequence>
<protein>
    <recommendedName>
        <fullName evidence="1">Lysozyme inhibitor LprI-like N-terminal domain-containing protein</fullName>
    </recommendedName>
</protein>
<reference evidence="2" key="1">
    <citation type="journal article" date="2014" name="Int. J. Syst. Evol. Microbiol.">
        <title>Complete genome sequence of Corynebacterium casei LMG S-19264T (=DSM 44701T), isolated from a smear-ripened cheese.</title>
        <authorList>
            <consortium name="US DOE Joint Genome Institute (JGI-PGF)"/>
            <person name="Walter F."/>
            <person name="Albersmeier A."/>
            <person name="Kalinowski J."/>
            <person name="Ruckert C."/>
        </authorList>
    </citation>
    <scope>NUCLEOTIDE SEQUENCE</scope>
    <source>
        <strain evidence="2">KCTC 42650</strain>
    </source>
</reference>
<dbReference type="Pfam" id="PF07007">
    <property type="entry name" value="LprI"/>
    <property type="match status" value="1"/>
</dbReference>
<name>A0A8J3M6H6_9RHOB</name>
<dbReference type="RefSeq" id="WP_189679828.1">
    <property type="nucleotide sequence ID" value="NZ_BNCJ01000003.1"/>
</dbReference>
<dbReference type="EMBL" id="BNCJ01000003">
    <property type="protein sequence ID" value="GHF47490.1"/>
    <property type="molecule type" value="Genomic_DNA"/>
</dbReference>
<evidence type="ECO:0000259" key="1">
    <source>
        <dbReference type="Pfam" id="PF07007"/>
    </source>
</evidence>
<dbReference type="Gene3D" id="1.20.1270.180">
    <property type="match status" value="1"/>
</dbReference>
<accession>A0A8J3M6H6</accession>
<keyword evidence="3" id="KW-1185">Reference proteome</keyword>
<proteinExistence type="predicted"/>
<dbReference type="AlphaFoldDB" id="A0A8J3M6H6"/>
<feature type="domain" description="Lysozyme inhibitor LprI-like N-terminal" evidence="1">
    <location>
        <begin position="48"/>
        <end position="154"/>
    </location>
</feature>
<dbReference type="InterPro" id="IPR009739">
    <property type="entry name" value="LprI-like_N"/>
</dbReference>